<keyword evidence="1" id="KW-0863">Zinc-finger</keyword>
<sequence length="731" mass="77512">MDRPTPPYGSREISGTGHAEVKVRRDKREDGVRGALETGASAMEKRPQQDRMPIDPATKRKICVDHVYAEEGCMRWGCPFAHVENTCGRGKAGGRKSGGNEGEEFDATRSARQDINNDDPGQQTSISTHQGMDTHKEPVSSSSLVAPREPTSSKPSTLPRGADKPRTGLRSGGQKSQTGEHTDRGDLSTGIEEQAEPRTGVADEGGGEEASGGVGEEEGALVDKIGDLYLKKAVATEKEGSGDGGGGLGPAGGSEGGISTMEAAHPPSSTVTPPPPFRLGPASLSAPQLCPGSSSRALVKQSSDPGAVPASLPVLGSGFQRMPRDIETGRRICFYFNNKGCSMGEKCAFVHVKADSSLITPGTAQKPPPGSDKLSTGPSFLPPSFPPSFHAFLPPPLPPHEARERNYPRGARRLSPPLPAGLIARSPSLEDGMSWVPHPSYFPVPQEEGRGRRVARRKERGPPLRKGKQLSESEIGDGPEEDPPEDGKAEGGEKGEGKGGDRGDVFVPSRSQESTEASPLLRQSRGGGGDGRERGRRAAGRPQEGGGAVEAREERIASSYPRSAAAPLPSHVPPHMVPTIPTPYFPPVTEGAFPPSPPVPPGAYPYAYGAAYQHPFLPPSLPSLPHASPSGVPYPAAPPYVMWYPYVAPSYDSHLSYPTAHLPPYPENPSRPGQGPREGGEDGGGGRRTLLKRQGRIMELKLRGKQTKKECLGLYDAHGLYRRGLISYTFA</sequence>
<reference evidence="4 5" key="1">
    <citation type="journal article" date="2014" name="Mol. Plant">
        <title>Chromosome Scale Genome Assembly and Transcriptome Profiling of Nannochloropsis gaditana in Nitrogen Depletion.</title>
        <authorList>
            <person name="Corteggiani Carpinelli E."/>
            <person name="Telatin A."/>
            <person name="Vitulo N."/>
            <person name="Forcato C."/>
            <person name="D'Angelo M."/>
            <person name="Schiavon R."/>
            <person name="Vezzi A."/>
            <person name="Giacometti G.M."/>
            <person name="Morosinotto T."/>
            <person name="Valle G."/>
        </authorList>
    </citation>
    <scope>NUCLEOTIDE SEQUENCE [LARGE SCALE GENOMIC DNA]</scope>
    <source>
        <strain evidence="4 5">B-31</strain>
    </source>
</reference>
<keyword evidence="1" id="KW-0862">Zinc</keyword>
<name>W7TZR9_9STRA</name>
<feature type="domain" description="C3H1-type" evidence="3">
    <location>
        <begin position="327"/>
        <end position="354"/>
    </location>
</feature>
<feature type="compositionally biased region" description="Polar residues" evidence="2">
    <location>
        <begin position="139"/>
        <end position="156"/>
    </location>
</feature>
<dbReference type="OrthoDB" id="199434at2759"/>
<feature type="region of interest" description="Disordered" evidence="2">
    <location>
        <begin position="441"/>
        <end position="554"/>
    </location>
</feature>
<keyword evidence="1" id="KW-0479">Metal-binding</keyword>
<dbReference type="Proteomes" id="UP000019335">
    <property type="component" value="Chromosome 3"/>
</dbReference>
<accession>W7TZR9</accession>
<feature type="compositionally biased region" description="Gly residues" evidence="2">
    <location>
        <begin position="242"/>
        <end position="256"/>
    </location>
</feature>
<dbReference type="AlphaFoldDB" id="W7TZR9"/>
<comment type="caution">
    <text evidence="4">The sequence shown here is derived from an EMBL/GenBank/DDBJ whole genome shotgun (WGS) entry which is preliminary data.</text>
</comment>
<feature type="compositionally biased region" description="Polar residues" evidence="2">
    <location>
        <begin position="119"/>
        <end position="131"/>
    </location>
</feature>
<feature type="compositionally biased region" description="Basic and acidic residues" evidence="2">
    <location>
        <begin position="43"/>
        <end position="53"/>
    </location>
</feature>
<evidence type="ECO:0000256" key="1">
    <source>
        <dbReference type="PROSITE-ProRule" id="PRU00723"/>
    </source>
</evidence>
<dbReference type="InterPro" id="IPR000571">
    <property type="entry name" value="Znf_CCCH"/>
</dbReference>
<feature type="compositionally biased region" description="Basic and acidic residues" evidence="2">
    <location>
        <begin position="19"/>
        <end position="32"/>
    </location>
</feature>
<feature type="region of interest" description="Disordered" evidence="2">
    <location>
        <begin position="1"/>
        <end position="54"/>
    </location>
</feature>
<feature type="region of interest" description="Disordered" evidence="2">
    <location>
        <begin position="237"/>
        <end position="307"/>
    </location>
</feature>
<feature type="compositionally biased region" description="Polar residues" evidence="2">
    <location>
        <begin position="291"/>
        <end position="304"/>
    </location>
</feature>
<feature type="compositionally biased region" description="Acidic residues" evidence="2">
    <location>
        <begin position="474"/>
        <end position="484"/>
    </location>
</feature>
<feature type="region of interest" description="Disordered" evidence="2">
    <location>
        <begin position="360"/>
        <end position="404"/>
    </location>
</feature>
<evidence type="ECO:0000313" key="4">
    <source>
        <dbReference type="EMBL" id="EWM28958.1"/>
    </source>
</evidence>
<evidence type="ECO:0000259" key="3">
    <source>
        <dbReference type="PROSITE" id="PS50103"/>
    </source>
</evidence>
<proteinExistence type="predicted"/>
<organism evidence="4 5">
    <name type="scientific">Nannochloropsis gaditana</name>
    <dbReference type="NCBI Taxonomy" id="72520"/>
    <lineage>
        <taxon>Eukaryota</taxon>
        <taxon>Sar</taxon>
        <taxon>Stramenopiles</taxon>
        <taxon>Ochrophyta</taxon>
        <taxon>Eustigmatophyceae</taxon>
        <taxon>Eustigmatales</taxon>
        <taxon>Monodopsidaceae</taxon>
        <taxon>Nannochloropsis</taxon>
    </lineage>
</organism>
<feature type="zinc finger region" description="C3H1-type" evidence="1">
    <location>
        <begin position="327"/>
        <end position="354"/>
    </location>
</feature>
<dbReference type="PROSITE" id="PS50103">
    <property type="entry name" value="ZF_C3H1"/>
    <property type="match status" value="1"/>
</dbReference>
<protein>
    <submittedName>
        <fullName evidence="4">Zinc finger, CCCH-type</fullName>
    </submittedName>
</protein>
<evidence type="ECO:0000313" key="5">
    <source>
        <dbReference type="Proteomes" id="UP000019335"/>
    </source>
</evidence>
<feature type="region of interest" description="Disordered" evidence="2">
    <location>
        <begin position="660"/>
        <end position="694"/>
    </location>
</feature>
<gene>
    <name evidence="4" type="ORF">Naga_100308g4</name>
</gene>
<dbReference type="EMBL" id="AZIL01000218">
    <property type="protein sequence ID" value="EWM28958.1"/>
    <property type="molecule type" value="Genomic_DNA"/>
</dbReference>
<dbReference type="GO" id="GO:0008270">
    <property type="term" value="F:zinc ion binding"/>
    <property type="evidence" value="ECO:0007669"/>
    <property type="project" value="UniProtKB-KW"/>
</dbReference>
<feature type="region of interest" description="Disordered" evidence="2">
    <location>
        <begin position="89"/>
        <end position="220"/>
    </location>
</feature>
<evidence type="ECO:0000256" key="2">
    <source>
        <dbReference type="SAM" id="MobiDB-lite"/>
    </source>
</evidence>
<keyword evidence="5" id="KW-1185">Reference proteome</keyword>
<feature type="compositionally biased region" description="Basic residues" evidence="2">
    <location>
        <begin position="452"/>
        <end position="468"/>
    </location>
</feature>
<feature type="compositionally biased region" description="Basic and acidic residues" evidence="2">
    <location>
        <begin position="485"/>
        <end position="504"/>
    </location>
</feature>